<reference evidence="13 14" key="1">
    <citation type="submission" date="2020-08" db="EMBL/GenBank/DDBJ databases">
        <authorList>
            <person name="Koutsovoulos G."/>
            <person name="Danchin GJ E."/>
        </authorList>
    </citation>
    <scope>NUCLEOTIDE SEQUENCE [LARGE SCALE GENOMIC DNA]</scope>
</reference>
<keyword evidence="8" id="KW-0106">Calcium</keyword>
<dbReference type="PANTHER" id="PTHR33407:SF9">
    <property type="entry name" value="PECTATE LYASE F-RELATED"/>
    <property type="match status" value="1"/>
</dbReference>
<evidence type="ECO:0000256" key="7">
    <source>
        <dbReference type="ARBA" id="ARBA00022729"/>
    </source>
</evidence>
<dbReference type="Proteomes" id="UP000580250">
    <property type="component" value="Unassembled WGS sequence"/>
</dbReference>
<comment type="cofactor">
    <cofactor evidence="2">
        <name>Ca(2+)</name>
        <dbReference type="ChEBI" id="CHEBI:29108"/>
    </cofactor>
</comment>
<dbReference type="PANTHER" id="PTHR33407">
    <property type="entry name" value="PECTATE LYASE F-RELATED"/>
    <property type="match status" value="1"/>
</dbReference>
<evidence type="ECO:0000256" key="6">
    <source>
        <dbReference type="ARBA" id="ARBA00022525"/>
    </source>
</evidence>
<dbReference type="SUPFAM" id="SSF51126">
    <property type="entry name" value="Pectin lyase-like"/>
    <property type="match status" value="1"/>
</dbReference>
<dbReference type="EC" id="4.2.2.2" evidence="5"/>
<dbReference type="GO" id="GO:0045490">
    <property type="term" value="P:pectin catabolic process"/>
    <property type="evidence" value="ECO:0007669"/>
    <property type="project" value="TreeGrafter"/>
</dbReference>
<dbReference type="GO" id="GO:0030570">
    <property type="term" value="F:pectate lyase activity"/>
    <property type="evidence" value="ECO:0007669"/>
    <property type="project" value="UniProtKB-EC"/>
</dbReference>
<feature type="signal peptide" evidence="12">
    <location>
        <begin position="1"/>
        <end position="20"/>
    </location>
</feature>
<feature type="chain" id="PRO_5028226121" description="Probable pectate lyase F" evidence="12">
    <location>
        <begin position="21"/>
        <end position="255"/>
    </location>
</feature>
<protein>
    <recommendedName>
        <fullName evidence="11">Probable pectate lyase F</fullName>
        <ecNumber evidence="5">4.2.2.2</ecNumber>
    </recommendedName>
</protein>
<sequence length="255" mass="28198">MGTLVFIGFSLFLQNYCVFAVTWPTPRQTFTLEDPKPVDKYLDCNYDRYVPNVKNGKWGSGEYQLPVFNLASGATIERCIYSGVDGIHCNGPCKVNDCWNEDIGEDSISLFGTDSSANFYINGGGARNGNGKAVQFDGAGTLHVDNFYIGNNYLGIRSCGNCLQQYSRTMYVNRLTVENLEAGQFIVGVNNNTNFKDKAYLTNIHILGSSADQVYPCKVFDGNNNGGNPRVLTQEKTKGDGKYCIFDETDIHINS</sequence>
<dbReference type="InterPro" id="IPR012334">
    <property type="entry name" value="Pectin_lyas_fold"/>
</dbReference>
<evidence type="ECO:0000256" key="1">
    <source>
        <dbReference type="ARBA" id="ARBA00000695"/>
    </source>
</evidence>
<evidence type="ECO:0000256" key="3">
    <source>
        <dbReference type="ARBA" id="ARBA00004613"/>
    </source>
</evidence>
<dbReference type="InterPro" id="IPR011050">
    <property type="entry name" value="Pectin_lyase_fold/virulence"/>
</dbReference>
<evidence type="ECO:0000313" key="14">
    <source>
        <dbReference type="Proteomes" id="UP000580250"/>
    </source>
</evidence>
<evidence type="ECO:0000256" key="9">
    <source>
        <dbReference type="ARBA" id="ARBA00023239"/>
    </source>
</evidence>
<evidence type="ECO:0000256" key="11">
    <source>
        <dbReference type="ARBA" id="ARBA00039895"/>
    </source>
</evidence>
<keyword evidence="7 12" id="KW-0732">Signal</keyword>
<dbReference type="OrthoDB" id="441042at2759"/>
<evidence type="ECO:0000256" key="8">
    <source>
        <dbReference type="ARBA" id="ARBA00022837"/>
    </source>
</evidence>
<keyword evidence="6" id="KW-0964">Secreted</keyword>
<evidence type="ECO:0000256" key="4">
    <source>
        <dbReference type="ARBA" id="ARBA00006463"/>
    </source>
</evidence>
<organism evidence="13 14">
    <name type="scientific">Meloidogyne enterolobii</name>
    <name type="common">Root-knot nematode worm</name>
    <name type="synonym">Meloidogyne mayaguensis</name>
    <dbReference type="NCBI Taxonomy" id="390850"/>
    <lineage>
        <taxon>Eukaryota</taxon>
        <taxon>Metazoa</taxon>
        <taxon>Ecdysozoa</taxon>
        <taxon>Nematoda</taxon>
        <taxon>Chromadorea</taxon>
        <taxon>Rhabditida</taxon>
        <taxon>Tylenchina</taxon>
        <taxon>Tylenchomorpha</taxon>
        <taxon>Tylenchoidea</taxon>
        <taxon>Meloidogynidae</taxon>
        <taxon>Meloidogyninae</taxon>
        <taxon>Meloidogyne</taxon>
    </lineage>
</organism>
<dbReference type="Pfam" id="PF03211">
    <property type="entry name" value="Pectate_lyase"/>
    <property type="match status" value="1"/>
</dbReference>
<evidence type="ECO:0000256" key="2">
    <source>
        <dbReference type="ARBA" id="ARBA00001913"/>
    </source>
</evidence>
<accession>A0A6V7XAL2</accession>
<keyword evidence="9" id="KW-0456">Lyase</keyword>
<gene>
    <name evidence="13" type="ORF">MENT_LOCUS49534</name>
</gene>
<dbReference type="InterPro" id="IPR004898">
    <property type="entry name" value="Pectate_lyase_PlyH/PlyE-like"/>
</dbReference>
<dbReference type="AlphaFoldDB" id="A0A6V7XAL2"/>
<comment type="function">
    <text evidence="10">Pectinolytic enzyme consist of four classes of enzymes: pectin lyase, polygalacturonase, pectin methylesterase and rhamnogalacturonase. Among pectinolytic enzymes, pectin lyase is the most important in depolymerization of pectin, since it cleaves internal glycosidic bonds of highly methylated pectins. Favors pectate, the anion, over pectin, the methyl ester.</text>
</comment>
<evidence type="ECO:0000313" key="13">
    <source>
        <dbReference type="EMBL" id="CAD2196370.1"/>
    </source>
</evidence>
<dbReference type="EMBL" id="CAJEWN010001309">
    <property type="protein sequence ID" value="CAD2196370.1"/>
    <property type="molecule type" value="Genomic_DNA"/>
</dbReference>
<evidence type="ECO:0000256" key="12">
    <source>
        <dbReference type="SAM" id="SignalP"/>
    </source>
</evidence>
<evidence type="ECO:0000256" key="10">
    <source>
        <dbReference type="ARBA" id="ARBA00025679"/>
    </source>
</evidence>
<name>A0A6V7XAL2_MELEN</name>
<dbReference type="GO" id="GO:0005576">
    <property type="term" value="C:extracellular region"/>
    <property type="evidence" value="ECO:0007669"/>
    <property type="project" value="UniProtKB-SubCell"/>
</dbReference>
<comment type="catalytic activity">
    <reaction evidence="1">
        <text>Eliminative cleavage of (1-&gt;4)-alpha-D-galacturonan to give oligosaccharides with 4-deoxy-alpha-D-galact-4-enuronosyl groups at their non-reducing ends.</text>
        <dbReference type="EC" id="4.2.2.2"/>
    </reaction>
</comment>
<comment type="caution">
    <text evidence="13">The sequence shown here is derived from an EMBL/GenBank/DDBJ whole genome shotgun (WGS) entry which is preliminary data.</text>
</comment>
<comment type="similarity">
    <text evidence="4">Belongs to the polysaccharide lyase 3 family.</text>
</comment>
<dbReference type="Gene3D" id="2.160.20.10">
    <property type="entry name" value="Single-stranded right-handed beta-helix, Pectin lyase-like"/>
    <property type="match status" value="1"/>
</dbReference>
<comment type="subcellular location">
    <subcellularLocation>
        <location evidence="3">Secreted</location>
    </subcellularLocation>
</comment>
<proteinExistence type="inferred from homology"/>
<evidence type="ECO:0000256" key="5">
    <source>
        <dbReference type="ARBA" id="ARBA00012272"/>
    </source>
</evidence>